<dbReference type="InterPro" id="IPR052170">
    <property type="entry name" value="M29_Exopeptidase"/>
</dbReference>
<comment type="caution">
    <text evidence="2">The sequence shown here is derived from an EMBL/GenBank/DDBJ whole genome shotgun (WGS) entry which is preliminary data.</text>
</comment>
<accession>X1IYU1</accession>
<dbReference type="PANTHER" id="PTHR34448">
    <property type="entry name" value="AMINOPEPTIDASE"/>
    <property type="match status" value="1"/>
</dbReference>
<sequence length="264" mass="29026">QVRPVKAGQQVIITYDTATDERVVRATAGAVHAMDAIPTVLWYPTLPMPMADPPLPVRRAVLGADIWFDFSVAYQLYSSAYHKAIENGCIYVCLTGMDVDMMVRTIGRVNYAPMQEMATLLYKMSQAAENVLVTSLAGTDIKMCVDKAGDPFWEPPPADGGFPQMLGGQSGYMIHRESVEGVLVFDGTLWPPAELGLLHNPIQLTIESGYIKQIEGGVEATIFSRWLKSFGHPDAYLLDHACFGFNPGVLRPSGRILEDERVFG</sequence>
<dbReference type="Pfam" id="PF26233">
    <property type="entry name" value="NicX"/>
    <property type="match status" value="1"/>
</dbReference>
<dbReference type="EMBL" id="BARU01030331">
    <property type="protein sequence ID" value="GAH62708.1"/>
    <property type="molecule type" value="Genomic_DNA"/>
</dbReference>
<feature type="non-terminal residue" evidence="2">
    <location>
        <position position="1"/>
    </location>
</feature>
<feature type="non-terminal residue" evidence="2">
    <location>
        <position position="264"/>
    </location>
</feature>
<name>X1IYU1_9ZZZZ</name>
<proteinExistence type="predicted"/>
<dbReference type="SUPFAM" id="SSF144052">
    <property type="entry name" value="Thermophilic metalloprotease-like"/>
    <property type="match status" value="1"/>
</dbReference>
<reference evidence="2" key="1">
    <citation type="journal article" date="2014" name="Front. Microbiol.">
        <title>High frequency of phylogenetically diverse reductive dehalogenase-homologous genes in deep subseafloor sedimentary metagenomes.</title>
        <authorList>
            <person name="Kawai M."/>
            <person name="Futagami T."/>
            <person name="Toyoda A."/>
            <person name="Takaki Y."/>
            <person name="Nishi S."/>
            <person name="Hori S."/>
            <person name="Arai W."/>
            <person name="Tsubouchi T."/>
            <person name="Morono Y."/>
            <person name="Uchiyama I."/>
            <person name="Ito T."/>
            <person name="Fujiyama A."/>
            <person name="Inagaki F."/>
            <person name="Takami H."/>
        </authorList>
    </citation>
    <scope>NUCLEOTIDE SEQUENCE</scope>
    <source>
        <strain evidence="2">Expedition CK06-06</strain>
    </source>
</reference>
<evidence type="ECO:0000313" key="2">
    <source>
        <dbReference type="EMBL" id="GAH62708.1"/>
    </source>
</evidence>
<evidence type="ECO:0008006" key="3">
    <source>
        <dbReference type="Google" id="ProtNLM"/>
    </source>
</evidence>
<keyword evidence="1" id="KW-0479">Metal-binding</keyword>
<dbReference type="GO" id="GO:0046872">
    <property type="term" value="F:metal ion binding"/>
    <property type="evidence" value="ECO:0007669"/>
    <property type="project" value="UniProtKB-KW"/>
</dbReference>
<dbReference type="AlphaFoldDB" id="X1IYU1"/>
<organism evidence="2">
    <name type="scientific">marine sediment metagenome</name>
    <dbReference type="NCBI Taxonomy" id="412755"/>
    <lineage>
        <taxon>unclassified sequences</taxon>
        <taxon>metagenomes</taxon>
        <taxon>ecological metagenomes</taxon>
    </lineage>
</organism>
<gene>
    <name evidence="2" type="ORF">S03H2_48147</name>
</gene>
<dbReference type="PANTHER" id="PTHR34448:SF1">
    <property type="entry name" value="BLL6088 PROTEIN"/>
    <property type="match status" value="1"/>
</dbReference>
<protein>
    <recommendedName>
        <fullName evidence="3">Leucyl aminopeptidase</fullName>
    </recommendedName>
</protein>
<dbReference type="InterPro" id="IPR058739">
    <property type="entry name" value="NicX"/>
</dbReference>
<evidence type="ECO:0000256" key="1">
    <source>
        <dbReference type="ARBA" id="ARBA00022723"/>
    </source>
</evidence>